<comment type="caution">
    <text evidence="5">The sequence shown here is derived from an EMBL/GenBank/DDBJ whole genome shotgun (WGS) entry which is preliminary data.</text>
</comment>
<keyword evidence="1 3" id="KW-0853">WD repeat</keyword>
<dbReference type="EMBL" id="JAQMWT010000642">
    <property type="protein sequence ID" value="KAJ8598805.1"/>
    <property type="molecule type" value="Genomic_DNA"/>
</dbReference>
<dbReference type="PANTHER" id="PTHR44019">
    <property type="entry name" value="WD REPEAT-CONTAINING PROTEIN 55"/>
    <property type="match status" value="1"/>
</dbReference>
<keyword evidence="2" id="KW-0677">Repeat</keyword>
<dbReference type="InterPro" id="IPR020472">
    <property type="entry name" value="WD40_PAC1"/>
</dbReference>
<feature type="repeat" description="WD" evidence="3">
    <location>
        <begin position="315"/>
        <end position="356"/>
    </location>
</feature>
<protein>
    <submittedName>
        <fullName evidence="5">Uncharacterized protein</fullName>
    </submittedName>
</protein>
<feature type="repeat" description="WD" evidence="3">
    <location>
        <begin position="367"/>
        <end position="416"/>
    </location>
</feature>
<evidence type="ECO:0000256" key="3">
    <source>
        <dbReference type="PROSITE-ProRule" id="PRU00221"/>
    </source>
</evidence>
<dbReference type="PANTHER" id="PTHR44019:SF8">
    <property type="entry name" value="POC1 CENTRIOLAR PROTEIN HOMOLOG"/>
    <property type="match status" value="1"/>
</dbReference>
<dbReference type="InterPro" id="IPR001680">
    <property type="entry name" value="WD40_rpt"/>
</dbReference>
<proteinExistence type="predicted"/>
<dbReference type="AlphaFoldDB" id="A0AAD7U5U4"/>
<dbReference type="PROSITE" id="PS50082">
    <property type="entry name" value="WD_REPEATS_2"/>
    <property type="match status" value="6"/>
</dbReference>
<dbReference type="Pfam" id="PF00400">
    <property type="entry name" value="WD40"/>
    <property type="match status" value="6"/>
</dbReference>
<feature type="compositionally biased region" description="Basic and acidic residues" evidence="4">
    <location>
        <begin position="244"/>
        <end position="259"/>
    </location>
</feature>
<feature type="repeat" description="WD" evidence="3">
    <location>
        <begin position="264"/>
        <end position="296"/>
    </location>
</feature>
<feature type="repeat" description="WD" evidence="3">
    <location>
        <begin position="102"/>
        <end position="134"/>
    </location>
</feature>
<evidence type="ECO:0000313" key="5">
    <source>
        <dbReference type="EMBL" id="KAJ8598805.1"/>
    </source>
</evidence>
<dbReference type="InterPro" id="IPR036322">
    <property type="entry name" value="WD40_repeat_dom_sf"/>
</dbReference>
<feature type="repeat" description="WD" evidence="3">
    <location>
        <begin position="203"/>
        <end position="233"/>
    </location>
</feature>
<dbReference type="SUPFAM" id="SSF50978">
    <property type="entry name" value="WD40 repeat-like"/>
    <property type="match status" value="1"/>
</dbReference>
<name>A0AAD7U5U4_9STRA</name>
<dbReference type="Gene3D" id="2.130.10.10">
    <property type="entry name" value="YVTN repeat-like/Quinoprotein amine dehydrogenase"/>
    <property type="match status" value="3"/>
</dbReference>
<reference evidence="5" key="1">
    <citation type="submission" date="2023-01" db="EMBL/GenBank/DDBJ databases">
        <title>Metagenome sequencing of chrysophaentin producing Chrysophaeum taylorii.</title>
        <authorList>
            <person name="Davison J."/>
            <person name="Bewley C."/>
        </authorList>
    </citation>
    <scope>NUCLEOTIDE SEQUENCE</scope>
    <source>
        <strain evidence="5">NIES-1699</strain>
    </source>
</reference>
<dbReference type="PROSITE" id="PS50294">
    <property type="entry name" value="WD_REPEATS_REGION"/>
    <property type="match status" value="4"/>
</dbReference>
<dbReference type="InterPro" id="IPR050505">
    <property type="entry name" value="WDR55/POC1"/>
</dbReference>
<evidence type="ECO:0000256" key="1">
    <source>
        <dbReference type="ARBA" id="ARBA00022574"/>
    </source>
</evidence>
<feature type="region of interest" description="Disordered" evidence="4">
    <location>
        <begin position="236"/>
        <end position="259"/>
    </location>
</feature>
<sequence length="442" mass="48881">MGFVRTLELRTTLDNQDAVNVVAFSPARRASWSVLGHESSTCEVRREVGTLLRWNAKLQLPWSVWYRVVACVVETEPREPLYASGSGPSIQMWRGATRVSTLRGHVSIVRALSFAPEDGGLLASASYDNTIKLWRETDARWRCSATLTGHVREVLAVSIQPDRRRRLPDANGRLLASGSWDGTVRVWSISRAERRETALVQCLRGGGGAMRSVAFAPDGAALATGCDDSNVRIHAFPDDDDDARDSSSSDPLKNDSDDDRTEVLRGHELWVYCVAFSSSRSDVLASCSQDLSVRLWFKVREDEFLGAIWTAGPAIRCHLGWVYSVAFSADGEFLASGAADRVIKVFRLDNIDDQRDDRPCLRHVHTLEDHDGIVYSVAFPPRRRADDRAAGVLLASGSVDGTLALWRIRYGANAGVSSDDDRRDEEEEEEKETDAQSAQSPS</sequence>
<evidence type="ECO:0000256" key="4">
    <source>
        <dbReference type="SAM" id="MobiDB-lite"/>
    </source>
</evidence>
<dbReference type="CDD" id="cd00200">
    <property type="entry name" value="WD40"/>
    <property type="match status" value="1"/>
</dbReference>
<keyword evidence="6" id="KW-1185">Reference proteome</keyword>
<feature type="compositionally biased region" description="Acidic residues" evidence="4">
    <location>
        <begin position="422"/>
        <end position="432"/>
    </location>
</feature>
<evidence type="ECO:0000256" key="2">
    <source>
        <dbReference type="ARBA" id="ARBA00022737"/>
    </source>
</evidence>
<dbReference type="PRINTS" id="PR00320">
    <property type="entry name" value="GPROTEINBRPT"/>
</dbReference>
<accession>A0AAD7U5U4</accession>
<organism evidence="5 6">
    <name type="scientific">Chrysophaeum taylorii</name>
    <dbReference type="NCBI Taxonomy" id="2483200"/>
    <lineage>
        <taxon>Eukaryota</taxon>
        <taxon>Sar</taxon>
        <taxon>Stramenopiles</taxon>
        <taxon>Ochrophyta</taxon>
        <taxon>Pelagophyceae</taxon>
        <taxon>Pelagomonadales</taxon>
        <taxon>Pelagomonadaceae</taxon>
        <taxon>Chrysophaeum</taxon>
    </lineage>
</organism>
<dbReference type="InterPro" id="IPR015943">
    <property type="entry name" value="WD40/YVTN_repeat-like_dom_sf"/>
</dbReference>
<feature type="region of interest" description="Disordered" evidence="4">
    <location>
        <begin position="414"/>
        <end position="442"/>
    </location>
</feature>
<dbReference type="Proteomes" id="UP001230188">
    <property type="component" value="Unassembled WGS sequence"/>
</dbReference>
<evidence type="ECO:0000313" key="6">
    <source>
        <dbReference type="Proteomes" id="UP001230188"/>
    </source>
</evidence>
<feature type="repeat" description="WD" evidence="3">
    <location>
        <begin position="147"/>
        <end position="197"/>
    </location>
</feature>
<dbReference type="SMART" id="SM00320">
    <property type="entry name" value="WD40"/>
    <property type="match status" value="6"/>
</dbReference>
<gene>
    <name evidence="5" type="ORF">CTAYLR_008666</name>
</gene>